<dbReference type="KEGG" id="mcos:GM418_26110"/>
<dbReference type="InterPro" id="IPR014327">
    <property type="entry name" value="RNA_pol_sigma70_bacteroid"/>
</dbReference>
<organism evidence="7 8">
    <name type="scientific">Maribellus comscasis</name>
    <dbReference type="NCBI Taxonomy" id="2681766"/>
    <lineage>
        <taxon>Bacteria</taxon>
        <taxon>Pseudomonadati</taxon>
        <taxon>Bacteroidota</taxon>
        <taxon>Bacteroidia</taxon>
        <taxon>Marinilabiliales</taxon>
        <taxon>Prolixibacteraceae</taxon>
        <taxon>Maribellus</taxon>
    </lineage>
</organism>
<gene>
    <name evidence="7" type="ORF">GM418_26110</name>
</gene>
<dbReference type="NCBIfam" id="TIGR02937">
    <property type="entry name" value="sigma70-ECF"/>
    <property type="match status" value="1"/>
</dbReference>
<dbReference type="InterPro" id="IPR014284">
    <property type="entry name" value="RNA_pol_sigma-70_dom"/>
</dbReference>
<dbReference type="InterPro" id="IPR007627">
    <property type="entry name" value="RNA_pol_sigma70_r2"/>
</dbReference>
<dbReference type="InterPro" id="IPR013249">
    <property type="entry name" value="RNA_pol_sigma70_r4_t2"/>
</dbReference>
<dbReference type="RefSeq" id="WP_158870458.1">
    <property type="nucleotide sequence ID" value="NZ_CP046401.1"/>
</dbReference>
<sequence>MKKTFKDIKIRFEDGNHIFVKDFFYSYYPVLTVFAEKYIADKSICEDIVQDVFISFWERQNVFLNIKALKAFFYKSVRNSCLDYLKHQKVEKKYMDLTKNSCHESEFFLDEVLKNETYSVIYREINKLPEMGRKVLLLSMNDNSNEEIAGQLNIGVNTVRTHKARSYKVLRAKLAVFFKPSKFIRQL</sequence>
<dbReference type="PANTHER" id="PTHR43133">
    <property type="entry name" value="RNA POLYMERASE ECF-TYPE SIGMA FACTO"/>
    <property type="match status" value="1"/>
</dbReference>
<protein>
    <submittedName>
        <fullName evidence="7">RNA polymerase sigma-70 factor</fullName>
    </submittedName>
</protein>
<dbReference type="NCBIfam" id="TIGR02985">
    <property type="entry name" value="Sig70_bacteroi1"/>
    <property type="match status" value="1"/>
</dbReference>
<evidence type="ECO:0000256" key="1">
    <source>
        <dbReference type="ARBA" id="ARBA00010641"/>
    </source>
</evidence>
<keyword evidence="8" id="KW-1185">Reference proteome</keyword>
<comment type="similarity">
    <text evidence="1">Belongs to the sigma-70 factor family. ECF subfamily.</text>
</comment>
<feature type="domain" description="RNA polymerase sigma factor 70 region 4 type 2" evidence="6">
    <location>
        <begin position="121"/>
        <end position="168"/>
    </location>
</feature>
<dbReference type="Gene3D" id="1.10.1740.10">
    <property type="match status" value="1"/>
</dbReference>
<dbReference type="InterPro" id="IPR036388">
    <property type="entry name" value="WH-like_DNA-bd_sf"/>
</dbReference>
<dbReference type="InterPro" id="IPR013325">
    <property type="entry name" value="RNA_pol_sigma_r2"/>
</dbReference>
<dbReference type="Pfam" id="PF08281">
    <property type="entry name" value="Sigma70_r4_2"/>
    <property type="match status" value="1"/>
</dbReference>
<dbReference type="GO" id="GO:0016987">
    <property type="term" value="F:sigma factor activity"/>
    <property type="evidence" value="ECO:0007669"/>
    <property type="project" value="UniProtKB-KW"/>
</dbReference>
<dbReference type="GO" id="GO:0003677">
    <property type="term" value="F:DNA binding"/>
    <property type="evidence" value="ECO:0007669"/>
    <property type="project" value="InterPro"/>
</dbReference>
<dbReference type="EMBL" id="CP046401">
    <property type="protein sequence ID" value="QGY47010.1"/>
    <property type="molecule type" value="Genomic_DNA"/>
</dbReference>
<feature type="domain" description="RNA polymerase sigma-70 region 2" evidence="5">
    <location>
        <begin position="26"/>
        <end position="89"/>
    </location>
</feature>
<keyword evidence="4" id="KW-0804">Transcription</keyword>
<accession>A0A6I6K0P1</accession>
<dbReference type="PANTHER" id="PTHR43133:SF46">
    <property type="entry name" value="RNA POLYMERASE SIGMA-70 FACTOR ECF SUBFAMILY"/>
    <property type="match status" value="1"/>
</dbReference>
<dbReference type="Proteomes" id="UP000428260">
    <property type="component" value="Chromosome"/>
</dbReference>
<dbReference type="Gene3D" id="1.10.10.10">
    <property type="entry name" value="Winged helix-like DNA-binding domain superfamily/Winged helix DNA-binding domain"/>
    <property type="match status" value="1"/>
</dbReference>
<reference evidence="7 8" key="1">
    <citation type="submission" date="2019-11" db="EMBL/GenBank/DDBJ databases">
        <authorList>
            <person name="Zheng R.K."/>
            <person name="Sun C.M."/>
        </authorList>
    </citation>
    <scope>NUCLEOTIDE SEQUENCE [LARGE SCALE GENOMIC DNA]</scope>
    <source>
        <strain evidence="7 8">WC007</strain>
    </source>
</reference>
<evidence type="ECO:0000256" key="3">
    <source>
        <dbReference type="ARBA" id="ARBA00023082"/>
    </source>
</evidence>
<evidence type="ECO:0000313" key="7">
    <source>
        <dbReference type="EMBL" id="QGY47010.1"/>
    </source>
</evidence>
<dbReference type="InterPro" id="IPR013324">
    <property type="entry name" value="RNA_pol_sigma_r3/r4-like"/>
</dbReference>
<keyword evidence="2" id="KW-0805">Transcription regulation</keyword>
<evidence type="ECO:0000313" key="8">
    <source>
        <dbReference type="Proteomes" id="UP000428260"/>
    </source>
</evidence>
<keyword evidence="3" id="KW-0731">Sigma factor</keyword>
<name>A0A6I6K0P1_9BACT</name>
<evidence type="ECO:0000259" key="6">
    <source>
        <dbReference type="Pfam" id="PF08281"/>
    </source>
</evidence>
<evidence type="ECO:0000256" key="4">
    <source>
        <dbReference type="ARBA" id="ARBA00023163"/>
    </source>
</evidence>
<evidence type="ECO:0000259" key="5">
    <source>
        <dbReference type="Pfam" id="PF04542"/>
    </source>
</evidence>
<dbReference type="AlphaFoldDB" id="A0A6I6K0P1"/>
<dbReference type="SUPFAM" id="SSF88946">
    <property type="entry name" value="Sigma2 domain of RNA polymerase sigma factors"/>
    <property type="match status" value="1"/>
</dbReference>
<dbReference type="GO" id="GO:0006352">
    <property type="term" value="P:DNA-templated transcription initiation"/>
    <property type="evidence" value="ECO:0007669"/>
    <property type="project" value="InterPro"/>
</dbReference>
<proteinExistence type="inferred from homology"/>
<evidence type="ECO:0000256" key="2">
    <source>
        <dbReference type="ARBA" id="ARBA00023015"/>
    </source>
</evidence>
<dbReference type="SUPFAM" id="SSF88659">
    <property type="entry name" value="Sigma3 and sigma4 domains of RNA polymerase sigma factors"/>
    <property type="match status" value="1"/>
</dbReference>
<dbReference type="Pfam" id="PF04542">
    <property type="entry name" value="Sigma70_r2"/>
    <property type="match status" value="1"/>
</dbReference>
<dbReference type="InterPro" id="IPR039425">
    <property type="entry name" value="RNA_pol_sigma-70-like"/>
</dbReference>